<reference evidence="1" key="1">
    <citation type="submission" date="2021-08" db="EMBL/GenBank/DDBJ databases">
        <authorList>
            <person name="Zhang H."/>
            <person name="Xu M."/>
            <person name="Yu Z."/>
            <person name="Yang L."/>
            <person name="Cai Y."/>
        </authorList>
    </citation>
    <scope>NUCLEOTIDE SEQUENCE</scope>
    <source>
        <strain evidence="1">CHL1</strain>
    </source>
</reference>
<sequence>MIPRKPAPEHHEIFRRLAAEMKSRDRAITLFPATDAASGALQHFQDGQVVAARTIAECVQAIDRVTGVVSARYHGCILAAKRRAPSIGVVTGFEGPATKIHEFYRQIAHEHLLVDFNSAPTNRNAIVRRLREEVDFGVIESRLSGLAAEFRRRLAGILQSLG</sequence>
<accession>A0A9E6RD91</accession>
<dbReference type="AlphaFoldDB" id="A0A9E6RD91"/>
<name>A0A9E6RD91_9HYPH</name>
<dbReference type="RefSeq" id="WP_261404407.1">
    <property type="nucleotide sequence ID" value="NZ_CP081869.1"/>
</dbReference>
<organism evidence="1 2">
    <name type="scientific">Chenggangzhangella methanolivorans</name>
    <dbReference type="NCBI Taxonomy" id="1437009"/>
    <lineage>
        <taxon>Bacteria</taxon>
        <taxon>Pseudomonadati</taxon>
        <taxon>Pseudomonadota</taxon>
        <taxon>Alphaproteobacteria</taxon>
        <taxon>Hyphomicrobiales</taxon>
        <taxon>Methylopilaceae</taxon>
        <taxon>Chenggangzhangella</taxon>
    </lineage>
</organism>
<protein>
    <recommendedName>
        <fullName evidence="3">Polysaccharide pyruvyl transferase</fullName>
    </recommendedName>
</protein>
<proteinExistence type="predicted"/>
<dbReference type="Proteomes" id="UP000825701">
    <property type="component" value="Chromosome"/>
</dbReference>
<keyword evidence="2" id="KW-1185">Reference proteome</keyword>
<evidence type="ECO:0000313" key="1">
    <source>
        <dbReference type="EMBL" id="QZO01168.1"/>
    </source>
</evidence>
<gene>
    <name evidence="1" type="ORF">K6K41_06370</name>
</gene>
<dbReference type="EMBL" id="CP081869">
    <property type="protein sequence ID" value="QZO01168.1"/>
    <property type="molecule type" value="Genomic_DNA"/>
</dbReference>
<evidence type="ECO:0000313" key="2">
    <source>
        <dbReference type="Proteomes" id="UP000825701"/>
    </source>
</evidence>
<evidence type="ECO:0008006" key="3">
    <source>
        <dbReference type="Google" id="ProtNLM"/>
    </source>
</evidence>
<dbReference type="KEGG" id="cmet:K6K41_06370"/>